<gene>
    <name evidence="4" type="ORF">Tco_0937624</name>
</gene>
<evidence type="ECO:0000256" key="1">
    <source>
        <dbReference type="PROSITE-ProRule" id="PRU00047"/>
    </source>
</evidence>
<dbReference type="InterPro" id="IPR045358">
    <property type="entry name" value="Ty3_capsid"/>
</dbReference>
<feature type="compositionally biased region" description="Basic and acidic residues" evidence="2">
    <location>
        <begin position="72"/>
        <end position="99"/>
    </location>
</feature>
<dbReference type="InterPro" id="IPR036875">
    <property type="entry name" value="Znf_CCHC_sf"/>
</dbReference>
<reference evidence="4" key="1">
    <citation type="journal article" date="2022" name="Int. J. Mol. Sci.">
        <title>Draft Genome of Tanacetum Coccineum: Genomic Comparison of Closely Related Tanacetum-Family Plants.</title>
        <authorList>
            <person name="Yamashiro T."/>
            <person name="Shiraishi A."/>
            <person name="Nakayama K."/>
            <person name="Satake H."/>
        </authorList>
    </citation>
    <scope>NUCLEOTIDE SEQUENCE</scope>
</reference>
<keyword evidence="4" id="KW-0548">Nucleotidyltransferase</keyword>
<feature type="region of interest" description="Disordered" evidence="2">
    <location>
        <begin position="72"/>
        <end position="131"/>
    </location>
</feature>
<keyword evidence="5" id="KW-1185">Reference proteome</keyword>
<accession>A0ABQ5DFI8</accession>
<dbReference type="EMBL" id="BQNB010015250">
    <property type="protein sequence ID" value="GJT37759.1"/>
    <property type="molecule type" value="Genomic_DNA"/>
</dbReference>
<evidence type="ECO:0000313" key="4">
    <source>
        <dbReference type="EMBL" id="GJT37759.1"/>
    </source>
</evidence>
<dbReference type="SMART" id="SM00343">
    <property type="entry name" value="ZnF_C2HC"/>
    <property type="match status" value="1"/>
</dbReference>
<reference evidence="4" key="2">
    <citation type="submission" date="2022-01" db="EMBL/GenBank/DDBJ databases">
        <authorList>
            <person name="Yamashiro T."/>
            <person name="Shiraishi A."/>
            <person name="Satake H."/>
            <person name="Nakayama K."/>
        </authorList>
    </citation>
    <scope>NUCLEOTIDE SEQUENCE</scope>
</reference>
<dbReference type="Gene3D" id="4.10.60.10">
    <property type="entry name" value="Zinc finger, CCHC-type"/>
    <property type="match status" value="1"/>
</dbReference>
<dbReference type="Pfam" id="PF00098">
    <property type="entry name" value="zf-CCHC"/>
    <property type="match status" value="1"/>
</dbReference>
<sequence length="334" mass="37140">MVGSDIDGYTARFNELARLVPHMVTQENQRVNHYIRGLALEIKANVTSSRPTTIQSAVSMVNRLTTDGIKDGLFKKKENAGNKKRSNDQFKNQGRNDRNKRQRTGRNFTITAPDQGQGQRQYAGQHSKAINKRSRPTCYECGDPNHFRRNCPRMNQATTLGGNRPNPMLAIKENPNQGNNRNQACGRAFALGVAKAPQDPNIVTGILVGKLPDVSQRNITNPLVVVADSSATEYDSADEFSVCIIPLPPLEKLNGAEPISGSNTIKLILSYDHDTNGHNRIISLERKINPRNPQPAFKRCEVCGSLTHTTTDHYDIEWFKRGEALQAKKAEALK</sequence>
<feature type="domain" description="CCHC-type" evidence="3">
    <location>
        <begin position="138"/>
        <end position="153"/>
    </location>
</feature>
<keyword evidence="1" id="KW-0862">Zinc</keyword>
<keyword evidence="1" id="KW-0863">Zinc-finger</keyword>
<keyword evidence="4" id="KW-0695">RNA-directed DNA polymerase</keyword>
<name>A0ABQ5DFI8_9ASTR</name>
<evidence type="ECO:0000259" key="3">
    <source>
        <dbReference type="PROSITE" id="PS50158"/>
    </source>
</evidence>
<dbReference type="Proteomes" id="UP001151760">
    <property type="component" value="Unassembled WGS sequence"/>
</dbReference>
<evidence type="ECO:0000256" key="2">
    <source>
        <dbReference type="SAM" id="MobiDB-lite"/>
    </source>
</evidence>
<dbReference type="SUPFAM" id="SSF57756">
    <property type="entry name" value="Retrovirus zinc finger-like domains"/>
    <property type="match status" value="1"/>
</dbReference>
<proteinExistence type="predicted"/>
<dbReference type="GO" id="GO:0003964">
    <property type="term" value="F:RNA-directed DNA polymerase activity"/>
    <property type="evidence" value="ECO:0007669"/>
    <property type="project" value="UniProtKB-KW"/>
</dbReference>
<dbReference type="PROSITE" id="PS50158">
    <property type="entry name" value="ZF_CCHC"/>
    <property type="match status" value="1"/>
</dbReference>
<dbReference type="Pfam" id="PF19259">
    <property type="entry name" value="Ty3_capsid"/>
    <property type="match status" value="1"/>
</dbReference>
<keyword evidence="4" id="KW-0808">Transferase</keyword>
<organism evidence="4 5">
    <name type="scientific">Tanacetum coccineum</name>
    <dbReference type="NCBI Taxonomy" id="301880"/>
    <lineage>
        <taxon>Eukaryota</taxon>
        <taxon>Viridiplantae</taxon>
        <taxon>Streptophyta</taxon>
        <taxon>Embryophyta</taxon>
        <taxon>Tracheophyta</taxon>
        <taxon>Spermatophyta</taxon>
        <taxon>Magnoliopsida</taxon>
        <taxon>eudicotyledons</taxon>
        <taxon>Gunneridae</taxon>
        <taxon>Pentapetalae</taxon>
        <taxon>asterids</taxon>
        <taxon>campanulids</taxon>
        <taxon>Asterales</taxon>
        <taxon>Asteraceae</taxon>
        <taxon>Asteroideae</taxon>
        <taxon>Anthemideae</taxon>
        <taxon>Anthemidinae</taxon>
        <taxon>Tanacetum</taxon>
    </lineage>
</organism>
<feature type="compositionally biased region" description="Polar residues" evidence="2">
    <location>
        <begin position="105"/>
        <end position="124"/>
    </location>
</feature>
<feature type="region of interest" description="Disordered" evidence="2">
    <location>
        <begin position="154"/>
        <end position="181"/>
    </location>
</feature>
<evidence type="ECO:0000313" key="5">
    <source>
        <dbReference type="Proteomes" id="UP001151760"/>
    </source>
</evidence>
<comment type="caution">
    <text evidence="4">The sequence shown here is derived from an EMBL/GenBank/DDBJ whole genome shotgun (WGS) entry which is preliminary data.</text>
</comment>
<keyword evidence="1" id="KW-0479">Metal-binding</keyword>
<protein>
    <submittedName>
        <fullName evidence="4">Reverse transcriptase domain-containing protein</fullName>
    </submittedName>
</protein>
<dbReference type="InterPro" id="IPR001878">
    <property type="entry name" value="Znf_CCHC"/>
</dbReference>